<evidence type="ECO:0000313" key="1">
    <source>
        <dbReference type="EMBL" id="TFJ92581.1"/>
    </source>
</evidence>
<proteinExistence type="predicted"/>
<dbReference type="OrthoDB" id="9810952at2"/>
<comment type="caution">
    <text evidence="1">The sequence shown here is derived from an EMBL/GenBank/DDBJ whole genome shotgun (WGS) entry which is preliminary data.</text>
</comment>
<dbReference type="EMBL" id="SRHY01000019">
    <property type="protein sequence ID" value="TFJ92581.1"/>
    <property type="molecule type" value="Genomic_DNA"/>
</dbReference>
<organism evidence="1 2">
    <name type="scientific">Lentibacillus salicampi</name>
    <dbReference type="NCBI Taxonomy" id="175306"/>
    <lineage>
        <taxon>Bacteria</taxon>
        <taxon>Bacillati</taxon>
        <taxon>Bacillota</taxon>
        <taxon>Bacilli</taxon>
        <taxon>Bacillales</taxon>
        <taxon>Bacillaceae</taxon>
        <taxon>Lentibacillus</taxon>
    </lineage>
</organism>
<dbReference type="AlphaFoldDB" id="A0A4Y9ADX1"/>
<name>A0A4Y9ADX1_9BACI</name>
<dbReference type="Proteomes" id="UP000298484">
    <property type="component" value="Unassembled WGS sequence"/>
</dbReference>
<protein>
    <submittedName>
        <fullName evidence="1">Uncharacterized protein</fullName>
    </submittedName>
</protein>
<gene>
    <name evidence="1" type="ORF">E4U82_11625</name>
</gene>
<evidence type="ECO:0000313" key="2">
    <source>
        <dbReference type="Proteomes" id="UP000298484"/>
    </source>
</evidence>
<dbReference type="RefSeq" id="WP_135110354.1">
    <property type="nucleotide sequence ID" value="NZ_SRHY01000019.1"/>
</dbReference>
<keyword evidence="2" id="KW-1185">Reference proteome</keyword>
<accession>A0A4Y9ADX1</accession>
<sequence length="67" mass="7493">MRRLSERRVILRLFTGNQQPGPHKPEQKGNIPHVVIRLSIHGVLQGSSGLTGELPDSAVKPMLQRLF</sequence>
<reference evidence="1 2" key="1">
    <citation type="submission" date="2019-03" db="EMBL/GenBank/DDBJ databases">
        <title>Genome sequence of Lentibacillus salicampi ATCC BAA-719.</title>
        <authorList>
            <person name="Maclea K.S."/>
            <person name="Simoes Junior M."/>
        </authorList>
    </citation>
    <scope>NUCLEOTIDE SEQUENCE [LARGE SCALE GENOMIC DNA]</scope>
    <source>
        <strain evidence="1 2">ATCC BAA-719</strain>
    </source>
</reference>